<dbReference type="NCBIfam" id="NF038262">
    <property type="entry name" value="SiaB_fam_kinase"/>
    <property type="match status" value="1"/>
</dbReference>
<dbReference type="OrthoDB" id="5365713at2"/>
<dbReference type="EMBL" id="RFAR01000004">
    <property type="protein sequence ID" value="RMD01781.1"/>
    <property type="molecule type" value="Genomic_DNA"/>
</dbReference>
<gene>
    <name evidence="1" type="ORF">EAY64_01500</name>
</gene>
<comment type="caution">
    <text evidence="1">The sequence shown here is derived from an EMBL/GenBank/DDBJ whole genome shotgun (WGS) entry which is preliminary data.</text>
</comment>
<name>A0A454JNG5_9NEIS</name>
<dbReference type="InterPro" id="IPR046239">
    <property type="entry name" value="DUF6272"/>
</dbReference>
<organism evidence="1 2">
    <name type="scientific">Aquitalea palustris</name>
    <dbReference type="NCBI Taxonomy" id="2480983"/>
    <lineage>
        <taxon>Bacteria</taxon>
        <taxon>Pseudomonadati</taxon>
        <taxon>Pseudomonadota</taxon>
        <taxon>Betaproteobacteria</taxon>
        <taxon>Neisseriales</taxon>
        <taxon>Chromobacteriaceae</taxon>
        <taxon>Aquitalea</taxon>
    </lineage>
</organism>
<protein>
    <submittedName>
        <fullName evidence="1">Uncharacterized protein</fullName>
    </submittedName>
</protein>
<proteinExistence type="predicted"/>
<dbReference type="Proteomes" id="UP000274139">
    <property type="component" value="Unassembled WGS sequence"/>
</dbReference>
<evidence type="ECO:0000313" key="2">
    <source>
        <dbReference type="Proteomes" id="UP000274139"/>
    </source>
</evidence>
<dbReference type="AlphaFoldDB" id="A0A454JNG5"/>
<keyword evidence="2" id="KW-1185">Reference proteome</keyword>
<dbReference type="RefSeq" id="WP_103523008.1">
    <property type="nucleotide sequence ID" value="NZ_JAIZDC010000005.1"/>
</dbReference>
<dbReference type="Pfam" id="PF19788">
    <property type="entry name" value="DUF6272"/>
    <property type="match status" value="1"/>
</dbReference>
<reference evidence="1 2" key="1">
    <citation type="submission" date="2018-10" db="EMBL/GenBank/DDBJ databases">
        <title>Draft genome sequence of Aquitalea MWU14-2217 isolated from a wild cranberry bog in Provincetown, Massachusetts.</title>
        <authorList>
            <person name="Ebadzadsahrai G."/>
            <person name="Soby S."/>
        </authorList>
    </citation>
    <scope>NUCLEOTIDE SEQUENCE [LARGE SCALE GENOMIC DNA]</scope>
    <source>
        <strain evidence="1 2">MWU14-2217</strain>
    </source>
</reference>
<accession>A0A454JNG5</accession>
<sequence>MSLTDFHRFKELARQENVVFYYTGYFSQSIVTAMGDSLRLRLSSLDASQTARRKLFSVFVEMAQNVVHYSADHLTATDDSDHEIRMGSLWVGESDGHYYVVCANPISSEGAAHIRAKLEPLRTMTNDEIKALYKEKLRAEGEAGSKGAGLGFLTVARDSSNPIEFDFVDEAGASGPFTTFYLKATI</sequence>
<evidence type="ECO:0000313" key="1">
    <source>
        <dbReference type="EMBL" id="RMD01781.1"/>
    </source>
</evidence>